<dbReference type="STRING" id="1448308.A0A2T2NFG0"/>
<proteinExistence type="inferred from homology"/>
<dbReference type="PRINTS" id="PR00783">
    <property type="entry name" value="MINTRINSICP"/>
</dbReference>
<dbReference type="InterPro" id="IPR000425">
    <property type="entry name" value="MIP"/>
</dbReference>
<dbReference type="GO" id="GO:0005886">
    <property type="term" value="C:plasma membrane"/>
    <property type="evidence" value="ECO:0007669"/>
    <property type="project" value="TreeGrafter"/>
</dbReference>
<protein>
    <submittedName>
        <fullName evidence="8">Aquaporin-like protein</fullName>
    </submittedName>
</protein>
<comment type="subcellular location">
    <subcellularLocation>
        <location evidence="1">Membrane</location>
        <topology evidence="1">Multi-pass membrane protein</topology>
    </subcellularLocation>
</comment>
<comment type="similarity">
    <text evidence="2 6">Belongs to the MIP/aquaporin (TC 1.A.8) family.</text>
</comment>
<dbReference type="PANTHER" id="PTHR19139:SF199">
    <property type="entry name" value="MIP17260P"/>
    <property type="match status" value="1"/>
</dbReference>
<keyword evidence="3 6" id="KW-0812">Transmembrane</keyword>
<dbReference type="Pfam" id="PF00230">
    <property type="entry name" value="MIP"/>
    <property type="match status" value="1"/>
</dbReference>
<dbReference type="SUPFAM" id="SSF81338">
    <property type="entry name" value="Aquaporin-like"/>
    <property type="match status" value="1"/>
</dbReference>
<evidence type="ECO:0000256" key="6">
    <source>
        <dbReference type="RuleBase" id="RU000477"/>
    </source>
</evidence>
<dbReference type="Gene3D" id="1.20.1080.10">
    <property type="entry name" value="Glycerol uptake facilitator protein"/>
    <property type="match status" value="1"/>
</dbReference>
<feature type="transmembrane region" description="Helical" evidence="7">
    <location>
        <begin position="140"/>
        <end position="158"/>
    </location>
</feature>
<sequence length="233" mass="24627">MVRKELTVFLGEFLGTFMFLFLAFAGTQIALESATINPFTPEDQNPPPEVSKLIYIAFAFGISLAVNVAIFADVSGGMFNPAVTTALFTVGLVRWQRACHAILAQMLAGVAAAGVVDAMLPGPLPVATVLAPSMSMTRGFLLEAFLTAQLVLTILMLPCSSAKPAYIGMALFIAEICSVYYTGGSLNPARSFGPAVIVGFESSHWVYWLGPLLGAGMGGGAFSLISMIRRDGF</sequence>
<evidence type="ECO:0000256" key="1">
    <source>
        <dbReference type="ARBA" id="ARBA00004141"/>
    </source>
</evidence>
<dbReference type="InterPro" id="IPR023271">
    <property type="entry name" value="Aquaporin-like"/>
</dbReference>
<feature type="transmembrane region" description="Helical" evidence="7">
    <location>
        <begin position="6"/>
        <end position="31"/>
    </location>
</feature>
<dbReference type="EMBL" id="KZ678139">
    <property type="protein sequence ID" value="PSN64109.1"/>
    <property type="molecule type" value="Genomic_DNA"/>
</dbReference>
<dbReference type="AlphaFoldDB" id="A0A2T2NFG0"/>
<reference evidence="8 9" key="1">
    <citation type="journal article" date="2018" name="Front. Microbiol.">
        <title>Genome-Wide Analysis of Corynespora cassiicola Leaf Fall Disease Putative Effectors.</title>
        <authorList>
            <person name="Lopez D."/>
            <person name="Ribeiro S."/>
            <person name="Label P."/>
            <person name="Fumanal B."/>
            <person name="Venisse J.S."/>
            <person name="Kohler A."/>
            <person name="de Oliveira R.R."/>
            <person name="Labutti K."/>
            <person name="Lipzen A."/>
            <person name="Lail K."/>
            <person name="Bauer D."/>
            <person name="Ohm R.A."/>
            <person name="Barry K.W."/>
            <person name="Spatafora J."/>
            <person name="Grigoriev I.V."/>
            <person name="Martin F.M."/>
            <person name="Pujade-Renaud V."/>
        </authorList>
    </citation>
    <scope>NUCLEOTIDE SEQUENCE [LARGE SCALE GENOMIC DNA]</scope>
    <source>
        <strain evidence="8 9">Philippines</strain>
    </source>
</reference>
<dbReference type="PANTHER" id="PTHR19139">
    <property type="entry name" value="AQUAPORIN TRANSPORTER"/>
    <property type="match status" value="1"/>
</dbReference>
<dbReference type="Proteomes" id="UP000240883">
    <property type="component" value="Unassembled WGS sequence"/>
</dbReference>
<dbReference type="InterPro" id="IPR034294">
    <property type="entry name" value="Aquaporin_transptr"/>
</dbReference>
<evidence type="ECO:0000256" key="5">
    <source>
        <dbReference type="ARBA" id="ARBA00023136"/>
    </source>
</evidence>
<feature type="transmembrane region" description="Helical" evidence="7">
    <location>
        <begin position="205"/>
        <end position="228"/>
    </location>
</feature>
<gene>
    <name evidence="8" type="ORF">BS50DRAFT_576720</name>
</gene>
<organism evidence="8 9">
    <name type="scientific">Corynespora cassiicola Philippines</name>
    <dbReference type="NCBI Taxonomy" id="1448308"/>
    <lineage>
        <taxon>Eukaryota</taxon>
        <taxon>Fungi</taxon>
        <taxon>Dikarya</taxon>
        <taxon>Ascomycota</taxon>
        <taxon>Pezizomycotina</taxon>
        <taxon>Dothideomycetes</taxon>
        <taxon>Pleosporomycetidae</taxon>
        <taxon>Pleosporales</taxon>
        <taxon>Corynesporascaceae</taxon>
        <taxon>Corynespora</taxon>
    </lineage>
</organism>
<keyword evidence="9" id="KW-1185">Reference proteome</keyword>
<dbReference type="OrthoDB" id="3222at2759"/>
<evidence type="ECO:0000256" key="4">
    <source>
        <dbReference type="ARBA" id="ARBA00022989"/>
    </source>
</evidence>
<accession>A0A2T2NFG0</accession>
<feature type="transmembrane region" description="Helical" evidence="7">
    <location>
        <begin position="102"/>
        <end position="120"/>
    </location>
</feature>
<keyword evidence="4 7" id="KW-1133">Transmembrane helix</keyword>
<evidence type="ECO:0000256" key="3">
    <source>
        <dbReference type="ARBA" id="ARBA00022692"/>
    </source>
</evidence>
<feature type="transmembrane region" description="Helical" evidence="7">
    <location>
        <begin position="52"/>
        <end position="72"/>
    </location>
</feature>
<evidence type="ECO:0000313" key="8">
    <source>
        <dbReference type="EMBL" id="PSN64109.1"/>
    </source>
</evidence>
<feature type="transmembrane region" description="Helical" evidence="7">
    <location>
        <begin position="165"/>
        <end position="183"/>
    </location>
</feature>
<dbReference type="GO" id="GO:0015250">
    <property type="term" value="F:water channel activity"/>
    <property type="evidence" value="ECO:0007669"/>
    <property type="project" value="TreeGrafter"/>
</dbReference>
<evidence type="ECO:0000256" key="2">
    <source>
        <dbReference type="ARBA" id="ARBA00006175"/>
    </source>
</evidence>
<keyword evidence="5 7" id="KW-0472">Membrane</keyword>
<name>A0A2T2NFG0_CORCC</name>
<keyword evidence="6" id="KW-0813">Transport</keyword>
<evidence type="ECO:0000313" key="9">
    <source>
        <dbReference type="Proteomes" id="UP000240883"/>
    </source>
</evidence>
<evidence type="ECO:0000256" key="7">
    <source>
        <dbReference type="SAM" id="Phobius"/>
    </source>
</evidence>